<organism evidence="1 2">
    <name type="scientific">Flavobacterium limnosediminis JC2902</name>
    <dbReference type="NCBI Taxonomy" id="1341181"/>
    <lineage>
        <taxon>Bacteria</taxon>
        <taxon>Pseudomonadati</taxon>
        <taxon>Bacteroidota</taxon>
        <taxon>Flavobacteriia</taxon>
        <taxon>Flavobacteriales</taxon>
        <taxon>Flavobacteriaceae</taxon>
        <taxon>Flavobacterium</taxon>
    </lineage>
</organism>
<protein>
    <submittedName>
        <fullName evidence="1">Uncharacterized protein</fullName>
    </submittedName>
</protein>
<proteinExistence type="predicted"/>
<name>V6SIE9_9FLAO</name>
<dbReference type="Proteomes" id="UP000018004">
    <property type="component" value="Unassembled WGS sequence"/>
</dbReference>
<dbReference type="AlphaFoldDB" id="V6SIE9"/>
<reference evidence="1 2" key="1">
    <citation type="submission" date="2013-08" db="EMBL/GenBank/DDBJ databases">
        <title>Flavobacterium limnosediminis JC2902 genome sequencing.</title>
        <authorList>
            <person name="Lee K."/>
            <person name="Yi H."/>
            <person name="Park S."/>
            <person name="Chun J."/>
        </authorList>
    </citation>
    <scope>NUCLEOTIDE SEQUENCE [LARGE SCALE GENOMIC DNA]</scope>
    <source>
        <strain evidence="1 2">JC2902</strain>
    </source>
</reference>
<accession>V6SIE9</accession>
<evidence type="ECO:0000313" key="2">
    <source>
        <dbReference type="Proteomes" id="UP000018004"/>
    </source>
</evidence>
<gene>
    <name evidence="1" type="ORF">FLJC2902T_26890</name>
</gene>
<comment type="caution">
    <text evidence="1">The sequence shown here is derived from an EMBL/GenBank/DDBJ whole genome shotgun (WGS) entry which is preliminary data.</text>
</comment>
<evidence type="ECO:0000313" key="1">
    <source>
        <dbReference type="EMBL" id="ESU26209.1"/>
    </source>
</evidence>
<keyword evidence="2" id="KW-1185">Reference proteome</keyword>
<dbReference type="EMBL" id="AVGG01000019">
    <property type="protein sequence ID" value="ESU26209.1"/>
    <property type="molecule type" value="Genomic_DNA"/>
</dbReference>
<sequence>MNFITMKKITHSKGQYHKPIHIQTLFQKQNRSSGLTS</sequence>